<dbReference type="EMBL" id="MLJW01000199">
    <property type="protein sequence ID" value="OIQ93846.1"/>
    <property type="molecule type" value="Genomic_DNA"/>
</dbReference>
<dbReference type="AlphaFoldDB" id="A0A1J5RCM7"/>
<gene>
    <name evidence="2" type="ORF">GALL_242290</name>
</gene>
<evidence type="ECO:0000313" key="2">
    <source>
        <dbReference type="EMBL" id="OIQ93846.1"/>
    </source>
</evidence>
<protein>
    <submittedName>
        <fullName evidence="2">Uncharacterized protein</fullName>
    </submittedName>
</protein>
<proteinExistence type="predicted"/>
<accession>A0A1J5RCM7</accession>
<feature type="coiled-coil region" evidence="1">
    <location>
        <begin position="88"/>
        <end position="115"/>
    </location>
</feature>
<organism evidence="2">
    <name type="scientific">mine drainage metagenome</name>
    <dbReference type="NCBI Taxonomy" id="410659"/>
    <lineage>
        <taxon>unclassified sequences</taxon>
        <taxon>metagenomes</taxon>
        <taxon>ecological metagenomes</taxon>
    </lineage>
</organism>
<keyword evidence="1" id="KW-0175">Coiled coil</keyword>
<sequence>MDRDHDPLFHAASKGIDPQAAAELFAAMDELKAVIDGENEVLALGLPNTTLELKARKAALQAKCTALLLEVSEDVRALAMDQGVLDQLATVTADMRRLTSENAKLLDETAKASRRRIDAVMQAIQTASDEN</sequence>
<name>A0A1J5RCM7_9ZZZZ</name>
<comment type="caution">
    <text evidence="2">The sequence shown here is derived from an EMBL/GenBank/DDBJ whole genome shotgun (WGS) entry which is preliminary data.</text>
</comment>
<reference evidence="2" key="1">
    <citation type="submission" date="2016-10" db="EMBL/GenBank/DDBJ databases">
        <title>Sequence of Gallionella enrichment culture.</title>
        <authorList>
            <person name="Poehlein A."/>
            <person name="Muehling M."/>
            <person name="Daniel R."/>
        </authorList>
    </citation>
    <scope>NUCLEOTIDE SEQUENCE</scope>
</reference>
<evidence type="ECO:0000256" key="1">
    <source>
        <dbReference type="SAM" id="Coils"/>
    </source>
</evidence>